<dbReference type="Proteomes" id="UP001157353">
    <property type="component" value="Unassembled WGS sequence"/>
</dbReference>
<evidence type="ECO:0000313" key="2">
    <source>
        <dbReference type="EMBL" id="GLS91457.1"/>
    </source>
</evidence>
<evidence type="ECO:0000256" key="1">
    <source>
        <dbReference type="ARBA" id="ARBA00022679"/>
    </source>
</evidence>
<dbReference type="GO" id="GO:0032259">
    <property type="term" value="P:methylation"/>
    <property type="evidence" value="ECO:0007669"/>
    <property type="project" value="UniProtKB-KW"/>
</dbReference>
<comment type="caution">
    <text evidence="2">The sequence shown here is derived from an EMBL/GenBank/DDBJ whole genome shotgun (WGS) entry which is preliminary data.</text>
</comment>
<dbReference type="GO" id="GO:0008168">
    <property type="term" value="F:methyltransferase activity"/>
    <property type="evidence" value="ECO:0007669"/>
    <property type="project" value="UniProtKB-KW"/>
</dbReference>
<dbReference type="Gene3D" id="3.40.50.150">
    <property type="entry name" value="Vaccinia Virus protein VP39"/>
    <property type="match status" value="1"/>
</dbReference>
<keyword evidence="2" id="KW-0489">Methyltransferase</keyword>
<protein>
    <submittedName>
        <fullName evidence="2">Methyltransferase</fullName>
    </submittedName>
</protein>
<reference evidence="3" key="1">
    <citation type="journal article" date="2019" name="Int. J. Syst. Evol. Microbiol.">
        <title>The Global Catalogue of Microorganisms (GCM) 10K type strain sequencing project: providing services to taxonomists for standard genome sequencing and annotation.</title>
        <authorList>
            <consortium name="The Broad Institute Genomics Platform"/>
            <consortium name="The Broad Institute Genome Sequencing Center for Infectious Disease"/>
            <person name="Wu L."/>
            <person name="Ma J."/>
        </authorList>
    </citation>
    <scope>NUCLEOTIDE SEQUENCE [LARGE SCALE GENOMIC DNA]</scope>
    <source>
        <strain evidence="3">NBRC 103166</strain>
    </source>
</reference>
<accession>A0ABQ6E262</accession>
<keyword evidence="3" id="KW-1185">Reference proteome</keyword>
<keyword evidence="1" id="KW-0808">Transferase</keyword>
<dbReference type="InterPro" id="IPR029063">
    <property type="entry name" value="SAM-dependent_MTases_sf"/>
</dbReference>
<organism evidence="2 3">
    <name type="scientific">Psychromonas marina</name>
    <dbReference type="NCBI Taxonomy" id="88364"/>
    <lineage>
        <taxon>Bacteria</taxon>
        <taxon>Pseudomonadati</taxon>
        <taxon>Pseudomonadota</taxon>
        <taxon>Gammaproteobacteria</taxon>
        <taxon>Alteromonadales</taxon>
        <taxon>Psychromonadaceae</taxon>
        <taxon>Psychromonas</taxon>
    </lineage>
</organism>
<name>A0ABQ6E262_9GAMM</name>
<proteinExistence type="predicted"/>
<dbReference type="RefSeq" id="WP_284204569.1">
    <property type="nucleotide sequence ID" value="NZ_BSPQ01000013.1"/>
</dbReference>
<sequence length="195" mass="21219">MSNEWDEYAASWATDPTVVNYASNAFAALNDNVDIDSLQVLDFGCGTGALTELMSPKVKQIVALDPASEMIKHLDKKALKNVFSIADYLTQELVDSQPELQQGFDLIVASSVCGFLSDYEKTLSLLTSLLKTGGVFVQWDWLATDERAATGLSEYRVKKAFENNGLTQINITTGFTMSSSKGLMPVLMAVAKKGT</sequence>
<dbReference type="EMBL" id="BSPQ01000013">
    <property type="protein sequence ID" value="GLS91457.1"/>
    <property type="molecule type" value="Genomic_DNA"/>
</dbReference>
<dbReference type="PANTHER" id="PTHR43861">
    <property type="entry name" value="TRANS-ACONITATE 2-METHYLTRANSFERASE-RELATED"/>
    <property type="match status" value="1"/>
</dbReference>
<dbReference type="CDD" id="cd02440">
    <property type="entry name" value="AdoMet_MTases"/>
    <property type="match status" value="1"/>
</dbReference>
<evidence type="ECO:0000313" key="3">
    <source>
        <dbReference type="Proteomes" id="UP001157353"/>
    </source>
</evidence>
<dbReference type="SUPFAM" id="SSF53335">
    <property type="entry name" value="S-adenosyl-L-methionine-dependent methyltransferases"/>
    <property type="match status" value="1"/>
</dbReference>
<gene>
    <name evidence="2" type="ORF">GCM10007916_25260</name>
</gene>
<dbReference type="Pfam" id="PF13489">
    <property type="entry name" value="Methyltransf_23"/>
    <property type="match status" value="1"/>
</dbReference>
<dbReference type="PANTHER" id="PTHR43861:SF3">
    <property type="entry name" value="PUTATIVE (AFU_ORTHOLOGUE AFUA_2G14390)-RELATED"/>
    <property type="match status" value="1"/>
</dbReference>